<proteinExistence type="predicted"/>
<reference evidence="1 2" key="1">
    <citation type="submission" date="2018-08" db="EMBL/GenBank/DDBJ databases">
        <title>Microbacterium oxydans strain HG3.</title>
        <authorList>
            <person name="ORTET P."/>
        </authorList>
    </citation>
    <scope>NUCLEOTIDE SEQUENCE [LARGE SCALE GENOMIC DNA]</scope>
    <source>
        <strain evidence="1 2">HG3</strain>
    </source>
</reference>
<protein>
    <submittedName>
        <fullName evidence="1">Uncharacterized protein</fullName>
    </submittedName>
</protein>
<evidence type="ECO:0000313" key="2">
    <source>
        <dbReference type="Proteomes" id="UP000274841"/>
    </source>
</evidence>
<gene>
    <name evidence="1" type="ORF">CVS54_00685</name>
</gene>
<dbReference type="AlphaFoldDB" id="A0A3Q9J292"/>
<organism evidence="1 2">
    <name type="scientific">Microbacterium oxydans</name>
    <dbReference type="NCBI Taxonomy" id="82380"/>
    <lineage>
        <taxon>Bacteria</taxon>
        <taxon>Bacillati</taxon>
        <taxon>Actinomycetota</taxon>
        <taxon>Actinomycetes</taxon>
        <taxon>Micrococcales</taxon>
        <taxon>Microbacteriaceae</taxon>
        <taxon>Microbacterium</taxon>
    </lineage>
</organism>
<dbReference type="RefSeq" id="WP_127011759.1">
    <property type="nucleotide sequence ID" value="NZ_CP031422.1"/>
</dbReference>
<name>A0A3Q9J292_9MICO</name>
<accession>A0A3Q9J292</accession>
<evidence type="ECO:0000313" key="1">
    <source>
        <dbReference type="EMBL" id="AZS39383.1"/>
    </source>
</evidence>
<sequence>MAIGDAHKISKAGTDLRAVLSAYAHKFHNPRPVISELARAQGTSSQGFIRRYSDAALQAVENLLSATPDVDAICEGIPSLSMVDLSELSGPVGKAAADRISTDGA</sequence>
<dbReference type="Proteomes" id="UP000274841">
    <property type="component" value="Chromosome"/>
</dbReference>
<dbReference type="EMBL" id="CP031422">
    <property type="protein sequence ID" value="AZS39383.1"/>
    <property type="molecule type" value="Genomic_DNA"/>
</dbReference>
<dbReference type="KEGG" id="moy:CVS54_00685"/>